<feature type="region of interest" description="Disordered" evidence="1">
    <location>
        <begin position="25"/>
        <end position="71"/>
    </location>
</feature>
<accession>A0A1W0WJF9</accession>
<evidence type="ECO:0000313" key="3">
    <source>
        <dbReference type="Proteomes" id="UP000192578"/>
    </source>
</evidence>
<dbReference type="AlphaFoldDB" id="A0A1W0WJF9"/>
<comment type="caution">
    <text evidence="2">The sequence shown here is derived from an EMBL/GenBank/DDBJ whole genome shotgun (WGS) entry which is preliminary data.</text>
</comment>
<protein>
    <submittedName>
        <fullName evidence="2">Uncharacterized protein</fullName>
    </submittedName>
</protein>
<name>A0A1W0WJF9_HYPEX</name>
<gene>
    <name evidence="2" type="ORF">BV898_10466</name>
</gene>
<sequence>MAAIFENKRQIFSAAKSKKVFTALDIPSEPNSPPSTPLACRKSNPKSPLFTDPPHSHALDPNKPSTSSPRANRFFLLRKKTKSEPSLLEWIFKPASSCCRVQSPRPSDAEITLNSHVSVSHVSHHGHVGQGDCFTLTPLYIDEQRESFEVRRSAPRGISPLPWATSLEPNYPNWIRSELRSELRQSMKNRTPKGKTPKG</sequence>
<proteinExistence type="predicted"/>
<organism evidence="2 3">
    <name type="scientific">Hypsibius exemplaris</name>
    <name type="common">Freshwater tardigrade</name>
    <dbReference type="NCBI Taxonomy" id="2072580"/>
    <lineage>
        <taxon>Eukaryota</taxon>
        <taxon>Metazoa</taxon>
        <taxon>Ecdysozoa</taxon>
        <taxon>Tardigrada</taxon>
        <taxon>Eutardigrada</taxon>
        <taxon>Parachela</taxon>
        <taxon>Hypsibioidea</taxon>
        <taxon>Hypsibiidae</taxon>
        <taxon>Hypsibius</taxon>
    </lineage>
</organism>
<evidence type="ECO:0000256" key="1">
    <source>
        <dbReference type="SAM" id="MobiDB-lite"/>
    </source>
</evidence>
<dbReference type="EMBL" id="MTYJ01000090">
    <property type="protein sequence ID" value="OQV15360.1"/>
    <property type="molecule type" value="Genomic_DNA"/>
</dbReference>
<dbReference type="Proteomes" id="UP000192578">
    <property type="component" value="Unassembled WGS sequence"/>
</dbReference>
<keyword evidence="3" id="KW-1185">Reference proteome</keyword>
<evidence type="ECO:0000313" key="2">
    <source>
        <dbReference type="EMBL" id="OQV15360.1"/>
    </source>
</evidence>
<dbReference type="OrthoDB" id="10555837at2759"/>
<reference evidence="3" key="1">
    <citation type="submission" date="2017-01" db="EMBL/GenBank/DDBJ databases">
        <title>Comparative genomics of anhydrobiosis in the tardigrade Hypsibius dujardini.</title>
        <authorList>
            <person name="Yoshida Y."/>
            <person name="Koutsovoulos G."/>
            <person name="Laetsch D."/>
            <person name="Stevens L."/>
            <person name="Kumar S."/>
            <person name="Horikawa D."/>
            <person name="Ishino K."/>
            <person name="Komine S."/>
            <person name="Tomita M."/>
            <person name="Blaxter M."/>
            <person name="Arakawa K."/>
        </authorList>
    </citation>
    <scope>NUCLEOTIDE SEQUENCE [LARGE SCALE GENOMIC DNA]</scope>
    <source>
        <strain evidence="3">Z151</strain>
    </source>
</reference>